<dbReference type="SUPFAM" id="SSF51905">
    <property type="entry name" value="FAD/NAD(P)-binding domain"/>
    <property type="match status" value="1"/>
</dbReference>
<dbReference type="Proteomes" id="UP000604737">
    <property type="component" value="Unassembled WGS sequence"/>
</dbReference>
<organism evidence="2 3">
    <name type="scientific">Jeongeupia chitinilytica</name>
    <dbReference type="NCBI Taxonomy" id="1041641"/>
    <lineage>
        <taxon>Bacteria</taxon>
        <taxon>Pseudomonadati</taxon>
        <taxon>Pseudomonadota</taxon>
        <taxon>Betaproteobacteria</taxon>
        <taxon>Neisseriales</taxon>
        <taxon>Chitinibacteraceae</taxon>
        <taxon>Jeongeupia</taxon>
    </lineage>
</organism>
<dbReference type="InterPro" id="IPR002937">
    <property type="entry name" value="Amino_oxidase"/>
</dbReference>
<dbReference type="InterPro" id="IPR036188">
    <property type="entry name" value="FAD/NAD-bd_sf"/>
</dbReference>
<dbReference type="InterPro" id="IPR017830">
    <property type="entry name" value="SQase_HpnE"/>
</dbReference>
<proteinExistence type="predicted"/>
<sequence length="440" mass="47097">MTTTIQCARGAAKHIAVLGGGYAGMAAAVELADAGLRVTVFEAGPVLGGRARRVTIDDREIDNGQHLLIGAYSELLGLMRRVGVDPDAAFLRTPLDLAVVPGFRLRAPRLPAPLHLAAALIGAQGLSWPERWALIRAMRAAEGARWRLGTDLPVSDWLNTQRQPERLVEAFWRPLTVAALNTPLETASTQVLFNVLRDSLGGSRSASDLLFPKLDFSALFPDAAAAYVAARGGQVRLGTSARQIERDGDGWRVNGEAFDGVICALPPHRAGMVLAGVDAALVARLAAWDYQPIVTVYLQYPASVTLPQPMLGIAAGISQWIFDRGRTHDQPGLIAVVLSARGAHSSWTQAQLVAEVVPELDAHFGWGEPGWRRVIAEKRATFAATPDLWRPTNATGEPTLWLAGDYTAGDYPATLEGAIRSGRTASRGIIAAFTKAETTT</sequence>
<dbReference type="InterPro" id="IPR050464">
    <property type="entry name" value="Zeta_carotene_desat/Oxidored"/>
</dbReference>
<comment type="caution">
    <text evidence="2">The sequence shown here is derived from an EMBL/GenBank/DDBJ whole genome shotgun (WGS) entry which is preliminary data.</text>
</comment>
<dbReference type="Gene3D" id="3.50.50.60">
    <property type="entry name" value="FAD/NAD(P)-binding domain"/>
    <property type="match status" value="1"/>
</dbReference>
<evidence type="ECO:0000313" key="3">
    <source>
        <dbReference type="Proteomes" id="UP000604737"/>
    </source>
</evidence>
<dbReference type="EMBL" id="BMYO01000001">
    <property type="protein sequence ID" value="GHD56011.1"/>
    <property type="molecule type" value="Genomic_DNA"/>
</dbReference>
<keyword evidence="3" id="KW-1185">Reference proteome</keyword>
<accession>A0ABQ3GV86</accession>
<gene>
    <name evidence="2" type="ORF">GCM10007350_02330</name>
</gene>
<dbReference type="NCBIfam" id="TIGR03467">
    <property type="entry name" value="HpnE"/>
    <property type="match status" value="1"/>
</dbReference>
<dbReference type="PANTHER" id="PTHR42923">
    <property type="entry name" value="PROTOPORPHYRINOGEN OXIDASE"/>
    <property type="match status" value="1"/>
</dbReference>
<evidence type="ECO:0000259" key="1">
    <source>
        <dbReference type="Pfam" id="PF01593"/>
    </source>
</evidence>
<name>A0ABQ3GV86_9NEIS</name>
<protein>
    <recommendedName>
        <fullName evidence="1">Amine oxidase domain-containing protein</fullName>
    </recommendedName>
</protein>
<feature type="domain" description="Amine oxidase" evidence="1">
    <location>
        <begin position="23"/>
        <end position="430"/>
    </location>
</feature>
<evidence type="ECO:0000313" key="2">
    <source>
        <dbReference type="EMBL" id="GHD56011.1"/>
    </source>
</evidence>
<dbReference type="PANTHER" id="PTHR42923:SF47">
    <property type="entry name" value="BLR3003 PROTEIN"/>
    <property type="match status" value="1"/>
</dbReference>
<dbReference type="Pfam" id="PF01593">
    <property type="entry name" value="Amino_oxidase"/>
    <property type="match status" value="1"/>
</dbReference>
<reference evidence="3" key="1">
    <citation type="journal article" date="2019" name="Int. J. Syst. Evol. Microbiol.">
        <title>The Global Catalogue of Microorganisms (GCM) 10K type strain sequencing project: providing services to taxonomists for standard genome sequencing and annotation.</title>
        <authorList>
            <consortium name="The Broad Institute Genomics Platform"/>
            <consortium name="The Broad Institute Genome Sequencing Center for Infectious Disease"/>
            <person name="Wu L."/>
            <person name="Ma J."/>
        </authorList>
    </citation>
    <scope>NUCLEOTIDE SEQUENCE [LARGE SCALE GENOMIC DNA]</scope>
    <source>
        <strain evidence="3">KCTC 23701</strain>
    </source>
</reference>
<dbReference type="RefSeq" id="WP_189458317.1">
    <property type="nucleotide sequence ID" value="NZ_BMYO01000001.1"/>
</dbReference>